<name>A0A9C7UN07_9RHOD</name>
<dbReference type="Proteomes" id="UP001061958">
    <property type="component" value="Unassembled WGS sequence"/>
</dbReference>
<gene>
    <name evidence="1" type="ORF">GpartN1_g667.t1</name>
</gene>
<keyword evidence="2" id="KW-1185">Reference proteome</keyword>
<protein>
    <submittedName>
        <fullName evidence="1">Uncharacterized protein</fullName>
    </submittedName>
</protein>
<evidence type="ECO:0000313" key="1">
    <source>
        <dbReference type="EMBL" id="GJQ08876.1"/>
    </source>
</evidence>
<comment type="caution">
    <text evidence="1">The sequence shown here is derived from an EMBL/GenBank/DDBJ whole genome shotgun (WGS) entry which is preliminary data.</text>
</comment>
<sequence length="252" mass="29959">MKYVHFSKNFQVKITNISPPPYETVPLGVDNFAYEYLTVGILRDEELEFVTIRKLWLPQKTRINEFRWALKSTRLGEPSWRVKLNRWCQFWYSFNTYELWDPRSKKPLRLIHTDETLNDLLIEHTKGPRRVFFFVEELKTQPQWRPKKQVPYRQNTLETNMDTSNSLKKTDEEKIQMTVSSWDHNNNNAKCQQEEMLESFVSQCSSSTLQGFPCVVPFVYPVVVPIYVPVYTFYENFESLGPARYGEATRDS</sequence>
<proteinExistence type="predicted"/>
<reference evidence="1" key="2">
    <citation type="submission" date="2022-01" db="EMBL/GenBank/DDBJ databases">
        <authorList>
            <person name="Hirooka S."/>
            <person name="Miyagishima S.Y."/>
        </authorList>
    </citation>
    <scope>NUCLEOTIDE SEQUENCE</scope>
    <source>
        <strain evidence="1">NBRC 102759</strain>
    </source>
</reference>
<organism evidence="1 2">
    <name type="scientific">Galdieria partita</name>
    <dbReference type="NCBI Taxonomy" id="83374"/>
    <lineage>
        <taxon>Eukaryota</taxon>
        <taxon>Rhodophyta</taxon>
        <taxon>Bangiophyceae</taxon>
        <taxon>Galdieriales</taxon>
        <taxon>Galdieriaceae</taxon>
        <taxon>Galdieria</taxon>
    </lineage>
</organism>
<reference evidence="1" key="1">
    <citation type="journal article" date="2022" name="Proc. Natl. Acad. Sci. U.S.A.">
        <title>Life cycle and functional genomics of the unicellular red alga Galdieria for elucidating algal and plant evolution and industrial use.</title>
        <authorList>
            <person name="Hirooka S."/>
            <person name="Itabashi T."/>
            <person name="Ichinose T.M."/>
            <person name="Onuma R."/>
            <person name="Fujiwara T."/>
            <person name="Yamashita S."/>
            <person name="Jong L.W."/>
            <person name="Tomita R."/>
            <person name="Iwane A.H."/>
            <person name="Miyagishima S.Y."/>
        </authorList>
    </citation>
    <scope>NUCLEOTIDE SEQUENCE</scope>
    <source>
        <strain evidence="1">NBRC 102759</strain>
    </source>
</reference>
<accession>A0A9C7UN07</accession>
<dbReference type="AlphaFoldDB" id="A0A9C7UN07"/>
<evidence type="ECO:0000313" key="2">
    <source>
        <dbReference type="Proteomes" id="UP001061958"/>
    </source>
</evidence>
<dbReference type="EMBL" id="BQMJ01000005">
    <property type="protein sequence ID" value="GJQ08876.1"/>
    <property type="molecule type" value="Genomic_DNA"/>
</dbReference>